<gene>
    <name evidence="12" type="ORF">HJ583_004795</name>
</gene>
<dbReference type="EMBL" id="JABCSC020000001">
    <property type="protein sequence ID" value="NSL54336.1"/>
    <property type="molecule type" value="Genomic_DNA"/>
</dbReference>
<dbReference type="InterPro" id="IPR023214">
    <property type="entry name" value="HAD_sf"/>
</dbReference>
<dbReference type="Pfam" id="PF13344">
    <property type="entry name" value="Hydrolase_6"/>
    <property type="match status" value="1"/>
</dbReference>
<dbReference type="PANTHER" id="PTHR19288:SF44">
    <property type="entry name" value="PHOSPHOLYSINE PHOSPHOHISTIDINE INORGANIC PYROPHOSPHATE PHOSPHATASE"/>
    <property type="match status" value="1"/>
</dbReference>
<comment type="subcellular location">
    <subcellularLocation>
        <location evidence="2">Cytoplasm</location>
    </subcellularLocation>
</comment>
<keyword evidence="7 12" id="KW-0378">Hydrolase</keyword>
<dbReference type="PANTHER" id="PTHR19288">
    <property type="entry name" value="4-NITROPHENYLPHOSPHATASE-RELATED"/>
    <property type="match status" value="1"/>
</dbReference>
<dbReference type="EC" id="3.6.1.1" evidence="4"/>
<evidence type="ECO:0000256" key="1">
    <source>
        <dbReference type="ARBA" id="ARBA00001946"/>
    </source>
</evidence>
<sequence>MPELPSRPRGVLIDLAGVIHVGDRALPGAIDALARLRAAKLPLRFLTNTTRSPRASVVGKLQAMGLGIAPDEVMTAVHATHQYVQRHHLHPWLLIHPDIAAEMGPSAAAPDAVVLGDAADGFSFAAMNQAFRLLKQGLPLIAMARNRFFQETDGLTIDMGAFVTALEYAADVQATIIGKPAAAFFGAALGELGIGAQEAVMIGDDLRDDVQGAQACGVAAMLVRTGKYRPADEQAAGERPALVCDDFAAAVTAILARV</sequence>
<organism evidence="12 13">
    <name type="scientific">Uliginosibacterium aquaticum</name>
    <dbReference type="NCBI Taxonomy" id="2731212"/>
    <lineage>
        <taxon>Bacteria</taxon>
        <taxon>Pseudomonadati</taxon>
        <taxon>Pseudomonadota</taxon>
        <taxon>Betaproteobacteria</taxon>
        <taxon>Rhodocyclales</taxon>
        <taxon>Zoogloeaceae</taxon>
        <taxon>Uliginosibacterium</taxon>
    </lineage>
</organism>
<protein>
    <recommendedName>
        <fullName evidence="10">Phospholysine phosphohistidine inorganic pyrophosphate phosphatase</fullName>
        <ecNumber evidence="4">3.6.1.1</ecNumber>
    </recommendedName>
</protein>
<evidence type="ECO:0000256" key="6">
    <source>
        <dbReference type="ARBA" id="ARBA00022723"/>
    </source>
</evidence>
<keyword evidence="5" id="KW-0963">Cytoplasm</keyword>
<dbReference type="RefSeq" id="WP_170020863.1">
    <property type="nucleotide sequence ID" value="NZ_JABCSC020000001.1"/>
</dbReference>
<dbReference type="InterPro" id="IPR006355">
    <property type="entry name" value="LHPP/HDHD2"/>
</dbReference>
<comment type="caution">
    <text evidence="12">The sequence shown here is derived from an EMBL/GenBank/DDBJ whole genome shotgun (WGS) entry which is preliminary data.</text>
</comment>
<name>A0ABX2ID02_9RHOO</name>
<dbReference type="Proteomes" id="UP000778523">
    <property type="component" value="Unassembled WGS sequence"/>
</dbReference>
<evidence type="ECO:0000256" key="7">
    <source>
        <dbReference type="ARBA" id="ARBA00022801"/>
    </source>
</evidence>
<keyword evidence="8" id="KW-0460">Magnesium</keyword>
<dbReference type="InterPro" id="IPR006357">
    <property type="entry name" value="HAD-SF_hydro_IIA"/>
</dbReference>
<evidence type="ECO:0000256" key="3">
    <source>
        <dbReference type="ARBA" id="ARBA00007958"/>
    </source>
</evidence>
<accession>A0ABX2ID02</accession>
<evidence type="ECO:0000313" key="13">
    <source>
        <dbReference type="Proteomes" id="UP000778523"/>
    </source>
</evidence>
<evidence type="ECO:0000256" key="5">
    <source>
        <dbReference type="ARBA" id="ARBA00022490"/>
    </source>
</evidence>
<evidence type="ECO:0000313" key="12">
    <source>
        <dbReference type="EMBL" id="NSL54336.1"/>
    </source>
</evidence>
<evidence type="ECO:0000256" key="9">
    <source>
        <dbReference type="ARBA" id="ARBA00037258"/>
    </source>
</evidence>
<proteinExistence type="inferred from homology"/>
<dbReference type="SUPFAM" id="SSF56784">
    <property type="entry name" value="HAD-like"/>
    <property type="match status" value="1"/>
</dbReference>
<dbReference type="Gene3D" id="3.40.50.1000">
    <property type="entry name" value="HAD superfamily/HAD-like"/>
    <property type="match status" value="2"/>
</dbReference>
<evidence type="ECO:0000256" key="11">
    <source>
        <dbReference type="ARBA" id="ARBA00047820"/>
    </source>
</evidence>
<comment type="similarity">
    <text evidence="3">Belongs to the HAD-like hydrolase superfamily.</text>
</comment>
<dbReference type="Pfam" id="PF13242">
    <property type="entry name" value="Hydrolase_like"/>
    <property type="match status" value="1"/>
</dbReference>
<keyword evidence="6" id="KW-0479">Metal-binding</keyword>
<dbReference type="GO" id="GO:0016787">
    <property type="term" value="F:hydrolase activity"/>
    <property type="evidence" value="ECO:0007669"/>
    <property type="project" value="UniProtKB-KW"/>
</dbReference>
<dbReference type="InterPro" id="IPR036412">
    <property type="entry name" value="HAD-like_sf"/>
</dbReference>
<reference evidence="12 13" key="1">
    <citation type="submission" date="2020-06" db="EMBL/GenBank/DDBJ databases">
        <title>Draft genome of Uliginosibacterium sp. IMCC34675.</title>
        <authorList>
            <person name="Song J."/>
        </authorList>
    </citation>
    <scope>NUCLEOTIDE SEQUENCE [LARGE SCALE GENOMIC DNA]</scope>
    <source>
        <strain evidence="12 13">IMCC34675</strain>
    </source>
</reference>
<evidence type="ECO:0000256" key="4">
    <source>
        <dbReference type="ARBA" id="ARBA00012146"/>
    </source>
</evidence>
<dbReference type="NCBIfam" id="TIGR01458">
    <property type="entry name" value="HAD-SF-IIA-hyp3"/>
    <property type="match status" value="1"/>
</dbReference>
<evidence type="ECO:0000256" key="2">
    <source>
        <dbReference type="ARBA" id="ARBA00004496"/>
    </source>
</evidence>
<keyword evidence="13" id="KW-1185">Reference proteome</keyword>
<evidence type="ECO:0000256" key="10">
    <source>
        <dbReference type="ARBA" id="ARBA00039357"/>
    </source>
</evidence>
<comment type="catalytic activity">
    <reaction evidence="11">
        <text>diphosphate + H2O = 2 phosphate + H(+)</text>
        <dbReference type="Rhea" id="RHEA:24576"/>
        <dbReference type="ChEBI" id="CHEBI:15377"/>
        <dbReference type="ChEBI" id="CHEBI:15378"/>
        <dbReference type="ChEBI" id="CHEBI:33019"/>
        <dbReference type="ChEBI" id="CHEBI:43474"/>
        <dbReference type="EC" id="3.6.1.1"/>
    </reaction>
</comment>
<comment type="cofactor">
    <cofactor evidence="1">
        <name>Mg(2+)</name>
        <dbReference type="ChEBI" id="CHEBI:18420"/>
    </cofactor>
</comment>
<evidence type="ECO:0000256" key="8">
    <source>
        <dbReference type="ARBA" id="ARBA00022842"/>
    </source>
</evidence>
<comment type="function">
    <text evidence="9">Phosphatase that hydrolyzes imidodiphosphate, 3-phosphohistidine and 6-phospholysine. Has broad substrate specificity and can also hydrolyze inorganic diphosphate, but with lower efficiency.</text>
</comment>